<evidence type="ECO:0000313" key="2">
    <source>
        <dbReference type="EMBL" id="CAB3978981.1"/>
    </source>
</evidence>
<keyword evidence="3" id="KW-1185">Reference proteome</keyword>
<name>A0A6S7FXU1_PARCT</name>
<dbReference type="EMBL" id="CACRXK020000157">
    <property type="protein sequence ID" value="CAB3978981.1"/>
    <property type="molecule type" value="Genomic_DNA"/>
</dbReference>
<organism evidence="2 3">
    <name type="scientific">Paramuricea clavata</name>
    <name type="common">Red gorgonian</name>
    <name type="synonym">Violescent sea-whip</name>
    <dbReference type="NCBI Taxonomy" id="317549"/>
    <lineage>
        <taxon>Eukaryota</taxon>
        <taxon>Metazoa</taxon>
        <taxon>Cnidaria</taxon>
        <taxon>Anthozoa</taxon>
        <taxon>Octocorallia</taxon>
        <taxon>Malacalcyonacea</taxon>
        <taxon>Plexauridae</taxon>
        <taxon>Paramuricea</taxon>
    </lineage>
</organism>
<protein>
    <submittedName>
        <fullName evidence="2">Uncharacterized protein</fullName>
    </submittedName>
</protein>
<evidence type="ECO:0000313" key="3">
    <source>
        <dbReference type="Proteomes" id="UP001152795"/>
    </source>
</evidence>
<proteinExistence type="predicted"/>
<accession>A0A6S7FXU1</accession>
<dbReference type="Proteomes" id="UP001152795">
    <property type="component" value="Unassembled WGS sequence"/>
</dbReference>
<gene>
    <name evidence="2" type="ORF">PACLA_8A009036</name>
</gene>
<comment type="caution">
    <text evidence="2">The sequence shown here is derived from an EMBL/GenBank/DDBJ whole genome shotgun (WGS) entry which is preliminary data.</text>
</comment>
<evidence type="ECO:0000256" key="1">
    <source>
        <dbReference type="SAM" id="MobiDB-lite"/>
    </source>
</evidence>
<dbReference type="AlphaFoldDB" id="A0A6S7FXU1"/>
<feature type="region of interest" description="Disordered" evidence="1">
    <location>
        <begin position="59"/>
        <end position="137"/>
    </location>
</feature>
<sequence length="137" mass="14845">MKGTLSFQSSTIEQDTEFSHIDTVLSSLAPNTSSSTENELPGSLPVPLLADFGHFEKQDPEYILVESNDENPDDTKTNSNDNIPRTSETSARDNDNAGESVEGRSVERGSVEDVNETAKEEIDGQQHAENVVDSGTT</sequence>
<feature type="compositionally biased region" description="Polar residues" evidence="1">
    <location>
        <begin position="77"/>
        <end position="89"/>
    </location>
</feature>
<feature type="compositionally biased region" description="Basic and acidic residues" evidence="1">
    <location>
        <begin position="90"/>
        <end position="126"/>
    </location>
</feature>
<reference evidence="2" key="1">
    <citation type="submission" date="2020-04" db="EMBL/GenBank/DDBJ databases">
        <authorList>
            <person name="Alioto T."/>
            <person name="Alioto T."/>
            <person name="Gomez Garrido J."/>
        </authorList>
    </citation>
    <scope>NUCLEOTIDE SEQUENCE</scope>
    <source>
        <strain evidence="2">A484AB</strain>
    </source>
</reference>